<evidence type="ECO:0000313" key="3">
    <source>
        <dbReference type="Proteomes" id="UP000199202"/>
    </source>
</evidence>
<dbReference type="RefSeq" id="WP_090943557.1">
    <property type="nucleotide sequence ID" value="NZ_FNDJ01000023.1"/>
</dbReference>
<dbReference type="AlphaFoldDB" id="A0A1G9I0R1"/>
<sequence length="93" mass="10002">MTPSVSLDDFDSPSPSLATAARGDGAAHDRHREMMDRLNAQIEDLAREPSPSTLIAACVVVRAQPALQHAVELIALWPGYPESSAVLRPSGRR</sequence>
<dbReference type="EMBL" id="FNDJ01000023">
    <property type="protein sequence ID" value="SDL18413.1"/>
    <property type="molecule type" value="Genomic_DNA"/>
</dbReference>
<protein>
    <submittedName>
        <fullName evidence="2">Uncharacterized protein</fullName>
    </submittedName>
</protein>
<feature type="compositionally biased region" description="Low complexity" evidence="1">
    <location>
        <begin position="1"/>
        <end position="16"/>
    </location>
</feature>
<accession>A0A1G9I0R1</accession>
<keyword evidence="3" id="KW-1185">Reference proteome</keyword>
<proteinExistence type="predicted"/>
<name>A0A1G9I0R1_9ACTN</name>
<evidence type="ECO:0000256" key="1">
    <source>
        <dbReference type="SAM" id="MobiDB-lite"/>
    </source>
</evidence>
<organism evidence="2 3">
    <name type="scientific">Nonomuraea jiangxiensis</name>
    <dbReference type="NCBI Taxonomy" id="633440"/>
    <lineage>
        <taxon>Bacteria</taxon>
        <taxon>Bacillati</taxon>
        <taxon>Actinomycetota</taxon>
        <taxon>Actinomycetes</taxon>
        <taxon>Streptosporangiales</taxon>
        <taxon>Streptosporangiaceae</taxon>
        <taxon>Nonomuraea</taxon>
    </lineage>
</organism>
<dbReference type="STRING" id="633440.SAMN05421869_12335"/>
<reference evidence="2 3" key="1">
    <citation type="submission" date="2016-10" db="EMBL/GenBank/DDBJ databases">
        <authorList>
            <person name="de Groot N.N."/>
        </authorList>
    </citation>
    <scope>NUCLEOTIDE SEQUENCE [LARGE SCALE GENOMIC DNA]</scope>
    <source>
        <strain evidence="2 3">CGMCC 4.6533</strain>
    </source>
</reference>
<evidence type="ECO:0000313" key="2">
    <source>
        <dbReference type="EMBL" id="SDL18413.1"/>
    </source>
</evidence>
<dbReference type="Proteomes" id="UP000199202">
    <property type="component" value="Unassembled WGS sequence"/>
</dbReference>
<gene>
    <name evidence="2" type="ORF">SAMN05421869_12335</name>
</gene>
<feature type="region of interest" description="Disordered" evidence="1">
    <location>
        <begin position="1"/>
        <end position="29"/>
    </location>
</feature>